<dbReference type="InterPro" id="IPR036250">
    <property type="entry name" value="AcylCo_DH-like_C"/>
</dbReference>
<evidence type="ECO:0000259" key="2">
    <source>
        <dbReference type="Pfam" id="PF00441"/>
    </source>
</evidence>
<dbReference type="RefSeq" id="WP_267677113.1">
    <property type="nucleotide sequence ID" value="NZ_CP113088.1"/>
</dbReference>
<name>A0A9E8MW95_9FLAO</name>
<feature type="domain" description="Acyl-CoA dehydrogenase/oxidase C-terminal" evidence="2">
    <location>
        <begin position="1"/>
        <end position="108"/>
    </location>
</feature>
<accession>A0A9E8MW95</accession>
<reference evidence="4" key="1">
    <citation type="submission" date="2022-11" db="EMBL/GenBank/DDBJ databases">
        <title>Lacinutrix neustonica HL-RS19T sp. nov., isolated from the surface microlayer sample of brackish Lake Shihwa.</title>
        <authorList>
            <person name="Choi J.Y."/>
            <person name="Hwang C.Y."/>
        </authorList>
    </citation>
    <scope>NUCLEOTIDE SEQUENCE</scope>
    <source>
        <strain evidence="4">HL-RS19</strain>
    </source>
</reference>
<organism evidence="4 5">
    <name type="scientific">Lacinutrix neustonica</name>
    <dbReference type="NCBI Taxonomy" id="2980107"/>
    <lineage>
        <taxon>Bacteria</taxon>
        <taxon>Pseudomonadati</taxon>
        <taxon>Bacteroidota</taxon>
        <taxon>Flavobacteriia</taxon>
        <taxon>Flavobacteriales</taxon>
        <taxon>Flavobacteriaceae</taxon>
        <taxon>Lacinutrix</taxon>
    </lineage>
</organism>
<dbReference type="GO" id="GO:0003995">
    <property type="term" value="F:acyl-CoA dehydrogenase activity"/>
    <property type="evidence" value="ECO:0007669"/>
    <property type="project" value="TreeGrafter"/>
</dbReference>
<dbReference type="PANTHER" id="PTHR43884">
    <property type="entry name" value="ACYL-COA DEHYDROGENASE"/>
    <property type="match status" value="1"/>
</dbReference>
<evidence type="ECO:0000259" key="3">
    <source>
        <dbReference type="Pfam" id="PF21263"/>
    </source>
</evidence>
<dbReference type="KEGG" id="lnu:N7U66_02035"/>
<dbReference type="Pfam" id="PF21263">
    <property type="entry name" value="Acyl-CoA-dh_C"/>
    <property type="match status" value="1"/>
</dbReference>
<dbReference type="EMBL" id="CP113088">
    <property type="protein sequence ID" value="WAC02516.1"/>
    <property type="molecule type" value="Genomic_DNA"/>
</dbReference>
<sequence>MYIKIFALEALVYRTANAIDLLRHDKVAQGRPYMRSKTEALKDFSIECAIAKVYGSEVQDYIVDEGLQVYGGMGYSTEAPMERLYRSVRISRIFEGTNEINRLLIVKEFLKKGLKGELDLFTPLTACLDWLEKNEGGDYGSSPWSELLTIVAHLKSLTLVVAGVTAQKFLQELEEEQEIVTHIANLLIEIYALESAVLRVRKLKNDPNLEAKAIHMDVLHALAFETSSRMEASVKALMFSFDDPEDAVQIKNALAAYSTVPHRNIKKHKRAVANYFIAETRYTLG</sequence>
<dbReference type="Proteomes" id="UP001164705">
    <property type="component" value="Chromosome"/>
</dbReference>
<dbReference type="Gene3D" id="1.20.140.10">
    <property type="entry name" value="Butyryl-CoA Dehydrogenase, subunit A, domain 3"/>
    <property type="match status" value="2"/>
</dbReference>
<feature type="domain" description="Acyl-CoA dehydrogenase-like C-terminal" evidence="3">
    <location>
        <begin position="154"/>
        <end position="242"/>
    </location>
</feature>
<proteinExistence type="predicted"/>
<keyword evidence="5" id="KW-1185">Reference proteome</keyword>
<dbReference type="SUPFAM" id="SSF47203">
    <property type="entry name" value="Acyl-CoA dehydrogenase C-terminal domain-like"/>
    <property type="match status" value="1"/>
</dbReference>
<dbReference type="InterPro" id="IPR049426">
    <property type="entry name" value="Acyl-CoA-dh-like_C"/>
</dbReference>
<evidence type="ECO:0000256" key="1">
    <source>
        <dbReference type="ARBA" id="ARBA00022630"/>
    </source>
</evidence>
<keyword evidence="1" id="KW-0285">Flavoprotein</keyword>
<evidence type="ECO:0000313" key="5">
    <source>
        <dbReference type="Proteomes" id="UP001164705"/>
    </source>
</evidence>
<dbReference type="InterPro" id="IPR009075">
    <property type="entry name" value="AcylCo_DH/oxidase_C"/>
</dbReference>
<dbReference type="Pfam" id="PF00441">
    <property type="entry name" value="Acyl-CoA_dh_1"/>
    <property type="match status" value="1"/>
</dbReference>
<dbReference type="PANTHER" id="PTHR43884:SF12">
    <property type="entry name" value="ISOVALERYL-COA DEHYDROGENASE, MITOCHONDRIAL-RELATED"/>
    <property type="match status" value="1"/>
</dbReference>
<gene>
    <name evidence="4" type="ORF">N7U66_02035</name>
</gene>
<protein>
    <submittedName>
        <fullName evidence="4">Acyl-CoA dehydrogenase family protein</fullName>
    </submittedName>
</protein>
<dbReference type="AlphaFoldDB" id="A0A9E8MW95"/>
<evidence type="ECO:0000313" key="4">
    <source>
        <dbReference type="EMBL" id="WAC02516.1"/>
    </source>
</evidence>